<evidence type="ECO:0000259" key="12">
    <source>
        <dbReference type="Pfam" id="PF01467"/>
    </source>
</evidence>
<reference evidence="13 14" key="1">
    <citation type="submission" date="2019-08" db="EMBL/GenBank/DDBJ databases">
        <title>Complete genome sequence of Candidatus Uab amorphum.</title>
        <authorList>
            <person name="Shiratori T."/>
            <person name="Suzuki S."/>
            <person name="Kakizawa Y."/>
            <person name="Ishida K."/>
        </authorList>
    </citation>
    <scope>NUCLEOTIDE SEQUENCE [LARGE SCALE GENOMIC DNA]</scope>
    <source>
        <strain evidence="13 14">SRT547</strain>
    </source>
</reference>
<dbReference type="GO" id="GO:0009435">
    <property type="term" value="P:NAD+ biosynthetic process"/>
    <property type="evidence" value="ECO:0007669"/>
    <property type="project" value="UniProtKB-UniRule"/>
</dbReference>
<dbReference type="EMBL" id="AP019860">
    <property type="protein sequence ID" value="BBM85673.1"/>
    <property type="molecule type" value="Genomic_DNA"/>
</dbReference>
<name>A0A5S9IPF9_UABAM</name>
<dbReference type="CDD" id="cd02165">
    <property type="entry name" value="NMNAT"/>
    <property type="match status" value="1"/>
</dbReference>
<evidence type="ECO:0000256" key="6">
    <source>
        <dbReference type="ARBA" id="ARBA00022695"/>
    </source>
</evidence>
<evidence type="ECO:0000256" key="9">
    <source>
        <dbReference type="ARBA" id="ARBA00023027"/>
    </source>
</evidence>
<keyword evidence="9 11" id="KW-0520">NAD</keyword>
<protein>
    <recommendedName>
        <fullName evidence="11">Probable nicotinate-nucleotide adenylyltransferase</fullName>
        <ecNumber evidence="11">2.7.7.18</ecNumber>
    </recommendedName>
    <alternativeName>
        <fullName evidence="11">Deamido-NAD(+) diphosphorylase</fullName>
    </alternativeName>
    <alternativeName>
        <fullName evidence="11">Deamido-NAD(+) pyrophosphorylase</fullName>
    </alternativeName>
    <alternativeName>
        <fullName evidence="11">Nicotinate mononucleotide adenylyltransferase</fullName>
        <shortName evidence="11">NaMN adenylyltransferase</shortName>
    </alternativeName>
</protein>
<dbReference type="GO" id="GO:0005524">
    <property type="term" value="F:ATP binding"/>
    <property type="evidence" value="ECO:0007669"/>
    <property type="project" value="UniProtKB-KW"/>
</dbReference>
<dbReference type="NCBIfam" id="NF000840">
    <property type="entry name" value="PRK00071.1-3"/>
    <property type="match status" value="1"/>
</dbReference>
<dbReference type="RefSeq" id="WP_151969764.1">
    <property type="nucleotide sequence ID" value="NZ_AP019860.1"/>
</dbReference>
<sequence length="202" mass="23088">MAIGVLGGTFNPIHIGHLILAQEVGIKMHLSKIIFIPAKIPPLKNISISPQHRYNMVKIAIDDNPFFEISDIELKSDHISHTYTTMQKLTAQTKEPITFIIGADNILSLPDWYRWQDLVSEYEIAIASRPNYPFSNLEKLQQQIPSQIYQKLNNNIIEIPLVFLSSTTIRQKCRNGNPITYLVPNSVNKYITNNKLYQNAKN</sequence>
<dbReference type="PANTHER" id="PTHR39321:SF3">
    <property type="entry name" value="PHOSPHOPANTETHEINE ADENYLYLTRANSFERASE"/>
    <property type="match status" value="1"/>
</dbReference>
<evidence type="ECO:0000256" key="8">
    <source>
        <dbReference type="ARBA" id="ARBA00022840"/>
    </source>
</evidence>
<accession>A0A5S9IPF9</accession>
<evidence type="ECO:0000256" key="10">
    <source>
        <dbReference type="ARBA" id="ARBA00048721"/>
    </source>
</evidence>
<keyword evidence="8 11" id="KW-0067">ATP-binding</keyword>
<proteinExistence type="inferred from homology"/>
<dbReference type="PANTHER" id="PTHR39321">
    <property type="entry name" value="NICOTINATE-NUCLEOTIDE ADENYLYLTRANSFERASE-RELATED"/>
    <property type="match status" value="1"/>
</dbReference>
<keyword evidence="6 11" id="KW-0548">Nucleotidyltransferase</keyword>
<dbReference type="Gene3D" id="3.40.50.620">
    <property type="entry name" value="HUPs"/>
    <property type="match status" value="1"/>
</dbReference>
<dbReference type="InterPro" id="IPR004821">
    <property type="entry name" value="Cyt_trans-like"/>
</dbReference>
<dbReference type="GO" id="GO:0004515">
    <property type="term" value="F:nicotinate-nucleotide adenylyltransferase activity"/>
    <property type="evidence" value="ECO:0007669"/>
    <property type="project" value="UniProtKB-UniRule"/>
</dbReference>
<dbReference type="NCBIfam" id="TIGR00482">
    <property type="entry name" value="nicotinate (nicotinamide) nucleotide adenylyltransferase"/>
    <property type="match status" value="1"/>
</dbReference>
<evidence type="ECO:0000256" key="11">
    <source>
        <dbReference type="HAMAP-Rule" id="MF_00244"/>
    </source>
</evidence>
<dbReference type="InterPro" id="IPR005248">
    <property type="entry name" value="NadD/NMNAT"/>
</dbReference>
<dbReference type="EC" id="2.7.7.18" evidence="11"/>
<dbReference type="NCBIfam" id="TIGR00125">
    <property type="entry name" value="cyt_tran_rel"/>
    <property type="match status" value="1"/>
</dbReference>
<evidence type="ECO:0000256" key="1">
    <source>
        <dbReference type="ARBA" id="ARBA00002324"/>
    </source>
</evidence>
<evidence type="ECO:0000256" key="5">
    <source>
        <dbReference type="ARBA" id="ARBA00022679"/>
    </source>
</evidence>
<comment type="similarity">
    <text evidence="3 11">Belongs to the NadD family.</text>
</comment>
<dbReference type="SUPFAM" id="SSF52374">
    <property type="entry name" value="Nucleotidylyl transferase"/>
    <property type="match status" value="1"/>
</dbReference>
<evidence type="ECO:0000256" key="3">
    <source>
        <dbReference type="ARBA" id="ARBA00009014"/>
    </source>
</evidence>
<dbReference type="UniPathway" id="UPA00253">
    <property type="reaction ID" value="UER00332"/>
</dbReference>
<evidence type="ECO:0000256" key="2">
    <source>
        <dbReference type="ARBA" id="ARBA00005019"/>
    </source>
</evidence>
<keyword evidence="14" id="KW-1185">Reference proteome</keyword>
<gene>
    <name evidence="11" type="primary">nadD</name>
    <name evidence="13" type="ORF">UABAM_04047</name>
</gene>
<feature type="domain" description="Cytidyltransferase-like" evidence="12">
    <location>
        <begin position="5"/>
        <end position="171"/>
    </location>
</feature>
<comment type="catalytic activity">
    <reaction evidence="10 11">
        <text>nicotinate beta-D-ribonucleotide + ATP + H(+) = deamido-NAD(+) + diphosphate</text>
        <dbReference type="Rhea" id="RHEA:22860"/>
        <dbReference type="ChEBI" id="CHEBI:15378"/>
        <dbReference type="ChEBI" id="CHEBI:30616"/>
        <dbReference type="ChEBI" id="CHEBI:33019"/>
        <dbReference type="ChEBI" id="CHEBI:57502"/>
        <dbReference type="ChEBI" id="CHEBI:58437"/>
        <dbReference type="EC" id="2.7.7.18"/>
    </reaction>
</comment>
<keyword evidence="7 11" id="KW-0547">Nucleotide-binding</keyword>
<dbReference type="KEGG" id="uam:UABAM_04047"/>
<dbReference type="InterPro" id="IPR014729">
    <property type="entry name" value="Rossmann-like_a/b/a_fold"/>
</dbReference>
<dbReference type="AlphaFoldDB" id="A0A5S9IPF9"/>
<keyword evidence="5 11" id="KW-0808">Transferase</keyword>
<keyword evidence="4 11" id="KW-0662">Pyridine nucleotide biosynthesis</keyword>
<dbReference type="Proteomes" id="UP000326354">
    <property type="component" value="Chromosome"/>
</dbReference>
<dbReference type="Pfam" id="PF01467">
    <property type="entry name" value="CTP_transf_like"/>
    <property type="match status" value="1"/>
</dbReference>
<evidence type="ECO:0000256" key="7">
    <source>
        <dbReference type="ARBA" id="ARBA00022741"/>
    </source>
</evidence>
<evidence type="ECO:0000256" key="4">
    <source>
        <dbReference type="ARBA" id="ARBA00022642"/>
    </source>
</evidence>
<evidence type="ECO:0000313" key="13">
    <source>
        <dbReference type="EMBL" id="BBM85673.1"/>
    </source>
</evidence>
<dbReference type="OrthoDB" id="5295945at2"/>
<dbReference type="HAMAP" id="MF_00244">
    <property type="entry name" value="NaMN_adenylyltr"/>
    <property type="match status" value="1"/>
</dbReference>
<comment type="pathway">
    <text evidence="2 11">Cofactor biosynthesis; NAD(+) biosynthesis; deamido-NAD(+) from nicotinate D-ribonucleotide: step 1/1.</text>
</comment>
<evidence type="ECO:0000313" key="14">
    <source>
        <dbReference type="Proteomes" id="UP000326354"/>
    </source>
</evidence>
<organism evidence="13 14">
    <name type="scientific">Uabimicrobium amorphum</name>
    <dbReference type="NCBI Taxonomy" id="2596890"/>
    <lineage>
        <taxon>Bacteria</taxon>
        <taxon>Pseudomonadati</taxon>
        <taxon>Planctomycetota</taxon>
        <taxon>Candidatus Uabimicrobiia</taxon>
        <taxon>Candidatus Uabimicrobiales</taxon>
        <taxon>Candidatus Uabimicrobiaceae</taxon>
        <taxon>Candidatus Uabimicrobium</taxon>
    </lineage>
</organism>
<comment type="function">
    <text evidence="1 11">Catalyzes the reversible adenylation of nicotinate mononucleotide (NaMN) to nicotinic acid adenine dinucleotide (NaAD).</text>
</comment>